<organism evidence="18 19">
    <name type="scientific">Granulimonas faecalis</name>
    <dbReference type="NCBI Taxonomy" id="2894155"/>
    <lineage>
        <taxon>Bacteria</taxon>
        <taxon>Bacillati</taxon>
        <taxon>Actinomycetota</taxon>
        <taxon>Coriobacteriia</taxon>
        <taxon>Coriobacteriales</taxon>
        <taxon>Kribbibacteriaceae</taxon>
        <taxon>Granulimonas</taxon>
    </lineage>
</organism>
<evidence type="ECO:0000256" key="2">
    <source>
        <dbReference type="ARBA" id="ARBA00005513"/>
    </source>
</evidence>
<dbReference type="Proteomes" id="UP001055025">
    <property type="component" value="Unassembled WGS sequence"/>
</dbReference>
<dbReference type="PANTHER" id="PTHR33445">
    <property type="entry name" value="ATP SYNTHASE SUBUNIT B', CHLOROPLASTIC"/>
    <property type="match status" value="1"/>
</dbReference>
<dbReference type="RefSeq" id="WP_135978039.1">
    <property type="nucleotide sequence ID" value="NZ_BQKC01000001.1"/>
</dbReference>
<dbReference type="GO" id="GO:0045259">
    <property type="term" value="C:proton-transporting ATP synthase complex"/>
    <property type="evidence" value="ECO:0007669"/>
    <property type="project" value="UniProtKB-KW"/>
</dbReference>
<keyword evidence="5 14" id="KW-0138">CF(0)</keyword>
<evidence type="ECO:0000256" key="17">
    <source>
        <dbReference type="SAM" id="SignalP"/>
    </source>
</evidence>
<evidence type="ECO:0000256" key="4">
    <source>
        <dbReference type="ARBA" id="ARBA00022475"/>
    </source>
</evidence>
<comment type="subunit">
    <text evidence="13 14">F-type ATPases have 2 components, F(1) - the catalytic core - and F(0) - the membrane proton channel. F(1) has five subunits: alpha(3), beta(3), gamma(1), delta(1), epsilon(1). F(0) has three main subunits: a(1), b(2) and c(10-14). The alpha and beta chains form an alternating ring which encloses part of the gamma chain. F(1) is attached to F(0) by a central stalk formed by the gamma and epsilon chains, while a peripheral stalk is formed by the delta and b chains.</text>
</comment>
<evidence type="ECO:0000256" key="1">
    <source>
        <dbReference type="ARBA" id="ARBA00004162"/>
    </source>
</evidence>
<evidence type="ECO:0000256" key="13">
    <source>
        <dbReference type="ARBA" id="ARBA00025830"/>
    </source>
</evidence>
<evidence type="ECO:0000256" key="3">
    <source>
        <dbReference type="ARBA" id="ARBA00022448"/>
    </source>
</evidence>
<evidence type="ECO:0000256" key="16">
    <source>
        <dbReference type="SAM" id="Coils"/>
    </source>
</evidence>
<dbReference type="GO" id="GO:0046933">
    <property type="term" value="F:proton-transporting ATP synthase activity, rotational mechanism"/>
    <property type="evidence" value="ECO:0007669"/>
    <property type="project" value="UniProtKB-UniRule"/>
</dbReference>
<dbReference type="InterPro" id="IPR028987">
    <property type="entry name" value="ATP_synth_B-like_membr_sf"/>
</dbReference>
<evidence type="ECO:0000256" key="15">
    <source>
        <dbReference type="RuleBase" id="RU003848"/>
    </source>
</evidence>
<dbReference type="Gene3D" id="6.10.250.1580">
    <property type="match status" value="1"/>
</dbReference>
<keyword evidence="6 14" id="KW-0812">Transmembrane</keyword>
<evidence type="ECO:0000256" key="5">
    <source>
        <dbReference type="ARBA" id="ARBA00022547"/>
    </source>
</evidence>
<evidence type="ECO:0000256" key="11">
    <source>
        <dbReference type="ARBA" id="ARBA00023310"/>
    </source>
</evidence>
<comment type="function">
    <text evidence="12 14">F(1)F(0) ATP synthase produces ATP from ADP in the presence of a proton or sodium gradient. F-type ATPases consist of two structural domains, F(1) containing the extramembraneous catalytic core and F(0) containing the membrane proton channel, linked together by a central stalk and a peripheral stalk. During catalysis, ATP synthesis in the catalytic domain of F(1) is coupled via a rotary mechanism of the central stalk subunits to proton translocation.</text>
</comment>
<evidence type="ECO:0000256" key="7">
    <source>
        <dbReference type="ARBA" id="ARBA00022781"/>
    </source>
</evidence>
<dbReference type="SUPFAM" id="SSF81573">
    <property type="entry name" value="F1F0 ATP synthase subunit B, membrane domain"/>
    <property type="match status" value="1"/>
</dbReference>
<comment type="function">
    <text evidence="14">Component of the F(0) channel, it forms part of the peripheral stalk, linking F(1) to F(0).</text>
</comment>
<dbReference type="CDD" id="cd06503">
    <property type="entry name" value="ATP-synt_Fo_b"/>
    <property type="match status" value="1"/>
</dbReference>
<dbReference type="PANTHER" id="PTHR33445:SF1">
    <property type="entry name" value="ATP SYNTHASE SUBUNIT B"/>
    <property type="match status" value="1"/>
</dbReference>
<feature type="chain" id="PRO_5043495525" description="ATP synthase subunit b" evidence="17">
    <location>
        <begin position="33"/>
        <end position="202"/>
    </location>
</feature>
<keyword evidence="19" id="KW-1185">Reference proteome</keyword>
<keyword evidence="9 14" id="KW-0406">Ion transport</keyword>
<feature type="signal peptide" evidence="17">
    <location>
        <begin position="1"/>
        <end position="32"/>
    </location>
</feature>
<evidence type="ECO:0000256" key="12">
    <source>
        <dbReference type="ARBA" id="ARBA00025198"/>
    </source>
</evidence>
<evidence type="ECO:0000313" key="19">
    <source>
        <dbReference type="Proteomes" id="UP001055025"/>
    </source>
</evidence>
<keyword evidence="11 14" id="KW-0066">ATP synthesis</keyword>
<name>A0AAV5B1L9_9ACTN</name>
<evidence type="ECO:0000256" key="8">
    <source>
        <dbReference type="ARBA" id="ARBA00022989"/>
    </source>
</evidence>
<keyword evidence="17" id="KW-0732">Signal</keyword>
<dbReference type="HAMAP" id="MF_01398">
    <property type="entry name" value="ATP_synth_b_bprime"/>
    <property type="match status" value="1"/>
</dbReference>
<keyword evidence="16" id="KW-0175">Coiled coil</keyword>
<keyword evidence="10 14" id="KW-0472">Membrane</keyword>
<proteinExistence type="inferred from homology"/>
<dbReference type="GO" id="GO:0046961">
    <property type="term" value="F:proton-transporting ATPase activity, rotational mechanism"/>
    <property type="evidence" value="ECO:0007669"/>
    <property type="project" value="TreeGrafter"/>
</dbReference>
<comment type="similarity">
    <text evidence="2 14 15">Belongs to the ATPase B chain family.</text>
</comment>
<keyword evidence="7 14" id="KW-0375">Hydrogen ion transport</keyword>
<sequence length="202" mass="21407">MNKSQQGRVRCLAVTAAGAVAFALTVPTPAFATSAFDILIPKPAEFIPALIAFVVIWAVLAKLVWPSVIKTLDARQKAIQDNLDASEQAKVDAAKALKKAEATIDDAQAQADEIVAEAKKNAEASKDAIIKQANIDAKRIQDKARDGIEAERHAAMADLVDQAADLAVDLAGKIIGENLDAETQKRLIERSLAEAGDADGNQ</sequence>
<dbReference type="GO" id="GO:0005886">
    <property type="term" value="C:plasma membrane"/>
    <property type="evidence" value="ECO:0007669"/>
    <property type="project" value="UniProtKB-SubCell"/>
</dbReference>
<gene>
    <name evidence="14" type="primary">atpF</name>
    <name evidence="18" type="ORF">ATOP_01980</name>
</gene>
<dbReference type="NCBIfam" id="TIGR01144">
    <property type="entry name" value="ATP_synt_b"/>
    <property type="match status" value="1"/>
</dbReference>
<keyword evidence="4 14" id="KW-1003">Cell membrane</keyword>
<reference evidence="18" key="1">
    <citation type="journal article" date="2022" name="Int. J. Syst. Evol. Microbiol.">
        <title>Granulimonas faecalis gen. nov., sp. nov., and Leptogranulimonas caecicola gen. nov., sp. nov., novel lactate-producing Atopobiaceae bacteria isolated from mouse intestines, and an emended description of the family Atopobiaceae.</title>
        <authorList>
            <person name="Morinaga K."/>
            <person name="Kusada H."/>
            <person name="Sakamoto S."/>
            <person name="Murakami T."/>
            <person name="Toyoda A."/>
            <person name="Mori H."/>
            <person name="Meng X.Y."/>
            <person name="Takashino M."/>
            <person name="Murotomi K."/>
            <person name="Tamaki H."/>
        </authorList>
    </citation>
    <scope>NUCLEOTIDE SEQUENCE</scope>
    <source>
        <strain evidence="18">OPF53</strain>
    </source>
</reference>
<comment type="caution">
    <text evidence="18">The sequence shown here is derived from an EMBL/GenBank/DDBJ whole genome shotgun (WGS) entry which is preliminary data.</text>
</comment>
<evidence type="ECO:0000256" key="14">
    <source>
        <dbReference type="HAMAP-Rule" id="MF_01398"/>
    </source>
</evidence>
<dbReference type="InterPro" id="IPR050059">
    <property type="entry name" value="ATP_synthase_B_chain"/>
</dbReference>
<feature type="coiled-coil region" evidence="16">
    <location>
        <begin position="69"/>
        <end position="117"/>
    </location>
</feature>
<accession>A0AAV5B1L9</accession>
<feature type="transmembrane region" description="Helical" evidence="14">
    <location>
        <begin position="48"/>
        <end position="65"/>
    </location>
</feature>
<evidence type="ECO:0000256" key="10">
    <source>
        <dbReference type="ARBA" id="ARBA00023136"/>
    </source>
</evidence>
<evidence type="ECO:0000256" key="6">
    <source>
        <dbReference type="ARBA" id="ARBA00022692"/>
    </source>
</evidence>
<dbReference type="InterPro" id="IPR005864">
    <property type="entry name" value="ATP_synth_F0_bsu_bac"/>
</dbReference>
<protein>
    <recommendedName>
        <fullName evidence="14">ATP synthase subunit b</fullName>
    </recommendedName>
    <alternativeName>
        <fullName evidence="14">ATP synthase F(0) sector subunit b</fullName>
    </alternativeName>
    <alternativeName>
        <fullName evidence="14">ATPase subunit I</fullName>
    </alternativeName>
    <alternativeName>
        <fullName evidence="14">F-type ATPase subunit b</fullName>
        <shortName evidence="14">F-ATPase subunit b</shortName>
    </alternativeName>
</protein>
<dbReference type="AlphaFoldDB" id="A0AAV5B1L9"/>
<dbReference type="EMBL" id="BQKC01000001">
    <property type="protein sequence ID" value="GJM54543.1"/>
    <property type="molecule type" value="Genomic_DNA"/>
</dbReference>
<comment type="subcellular location">
    <subcellularLocation>
        <location evidence="1 14">Cell membrane</location>
        <topology evidence="1 14">Single-pass membrane protein</topology>
    </subcellularLocation>
</comment>
<dbReference type="InterPro" id="IPR002146">
    <property type="entry name" value="ATP_synth_b/b'su_bac/chlpt"/>
</dbReference>
<evidence type="ECO:0000256" key="9">
    <source>
        <dbReference type="ARBA" id="ARBA00023065"/>
    </source>
</evidence>
<keyword evidence="8 14" id="KW-1133">Transmembrane helix</keyword>
<evidence type="ECO:0000313" key="18">
    <source>
        <dbReference type="EMBL" id="GJM54543.1"/>
    </source>
</evidence>
<keyword evidence="3 14" id="KW-0813">Transport</keyword>
<dbReference type="Pfam" id="PF00430">
    <property type="entry name" value="ATP-synt_B"/>
    <property type="match status" value="1"/>
</dbReference>